<evidence type="ECO:0008006" key="10">
    <source>
        <dbReference type="Google" id="ProtNLM"/>
    </source>
</evidence>
<dbReference type="InterPro" id="IPR029044">
    <property type="entry name" value="Nucleotide-diphossugar_trans"/>
</dbReference>
<gene>
    <name evidence="8" type="ORF">WICMUC_002437</name>
</gene>
<organism evidence="8 9">
    <name type="scientific">Wickerhamomyces mucosus</name>
    <dbReference type="NCBI Taxonomy" id="1378264"/>
    <lineage>
        <taxon>Eukaryota</taxon>
        <taxon>Fungi</taxon>
        <taxon>Dikarya</taxon>
        <taxon>Ascomycota</taxon>
        <taxon>Saccharomycotina</taxon>
        <taxon>Saccharomycetes</taxon>
        <taxon>Phaffomycetales</taxon>
        <taxon>Wickerhamomycetaceae</taxon>
        <taxon>Wickerhamomyces</taxon>
    </lineage>
</organism>
<comment type="caution">
    <text evidence="8">The sequence shown here is derived from an EMBL/GenBank/DDBJ whole genome shotgun (WGS) entry which is preliminary data.</text>
</comment>
<sequence length="420" mass="49660">MQLYQKVWIVAICIAALVLQSSTYFNEKLESVNYEQSLFSEYFKNLRKKGIQEYDGEEIFRAKLASNSYSQKILLDGNRDNAQIGTENATIVMLVRNWELDSALESMRSLEDRFNKKYRYPWTFLNDVPFDPEFIEATSLMASGATEYGLIPKDDWERPSFINETKFEQSLKEMIESNVLYGESRSYRNMCRFNSGFFFRQELMKKYDYYFRVEPNVEYYCDFEYDPFKIMRLNGKKYSFVIALHEYEETIPTLYDTTMDFFEENPQYLHPNNSKFFLTDTSMMANHAIKVDVPNDYNLCHFWSNFEIGDLNFFRSESYLKYFEYLNQAGGFYYERWGDAPVHTLAAALMLDKSEIHYFEDLGYFHGPFGNCPSSNGIRLQKRCMCDYSDESVIDISSHSCLPRWWKTGGKTFLKDKGVL</sequence>
<keyword evidence="3" id="KW-0328">Glycosyltransferase</keyword>
<name>A0A9P8PQN9_9ASCO</name>
<keyword evidence="5" id="KW-0735">Signal-anchor</keyword>
<dbReference type="AlphaFoldDB" id="A0A9P8PQN9"/>
<evidence type="ECO:0000313" key="8">
    <source>
        <dbReference type="EMBL" id="KAH3675867.1"/>
    </source>
</evidence>
<dbReference type="SUPFAM" id="SSF53448">
    <property type="entry name" value="Nucleotide-diphospho-sugar transferases"/>
    <property type="match status" value="1"/>
</dbReference>
<evidence type="ECO:0000313" key="9">
    <source>
        <dbReference type="Proteomes" id="UP000769528"/>
    </source>
</evidence>
<evidence type="ECO:0000256" key="5">
    <source>
        <dbReference type="ARBA" id="ARBA00022968"/>
    </source>
</evidence>
<dbReference type="GO" id="GO:0006487">
    <property type="term" value="P:protein N-linked glycosylation"/>
    <property type="evidence" value="ECO:0007669"/>
    <property type="project" value="TreeGrafter"/>
</dbReference>
<dbReference type="GO" id="GO:0000026">
    <property type="term" value="F:alpha-1,2-mannosyltransferase activity"/>
    <property type="evidence" value="ECO:0007669"/>
    <property type="project" value="TreeGrafter"/>
</dbReference>
<evidence type="ECO:0000256" key="6">
    <source>
        <dbReference type="PIRSR" id="PIRSR018153-1"/>
    </source>
</evidence>
<dbReference type="Proteomes" id="UP000769528">
    <property type="component" value="Unassembled WGS sequence"/>
</dbReference>
<comment type="subcellular location">
    <subcellularLocation>
        <location evidence="1">Membrane</location>
        <topology evidence="1">Single-pass type II membrane protein</topology>
    </subcellularLocation>
</comment>
<dbReference type="PIRSF" id="PIRSF018153">
    <property type="entry name" value="Glyco_trans_15"/>
    <property type="match status" value="1"/>
</dbReference>
<reference evidence="8" key="1">
    <citation type="journal article" date="2021" name="Open Biol.">
        <title>Shared evolutionary footprints suggest mitochondrial oxidative damage underlies multiple complex I losses in fungi.</title>
        <authorList>
            <person name="Schikora-Tamarit M.A."/>
            <person name="Marcet-Houben M."/>
            <person name="Nosek J."/>
            <person name="Gabaldon T."/>
        </authorList>
    </citation>
    <scope>NUCLEOTIDE SEQUENCE</scope>
    <source>
        <strain evidence="8">CBS6341</strain>
    </source>
</reference>
<dbReference type="PANTHER" id="PTHR31121:SF10">
    <property type="entry name" value="MANNOSYLTRANSFERASE KTR2-RELATED"/>
    <property type="match status" value="1"/>
</dbReference>
<accession>A0A9P8PQN9</accession>
<keyword evidence="4" id="KW-0808">Transferase</keyword>
<dbReference type="FunFam" id="3.90.550.10:FF:000051">
    <property type="entry name" value="Alpha-1,2-mannosyltransferase (Ktr4)"/>
    <property type="match status" value="1"/>
</dbReference>
<feature type="signal peptide" evidence="7">
    <location>
        <begin position="1"/>
        <end position="23"/>
    </location>
</feature>
<dbReference type="Pfam" id="PF01793">
    <property type="entry name" value="Glyco_transf_15"/>
    <property type="match status" value="1"/>
</dbReference>
<dbReference type="GO" id="GO:0016020">
    <property type="term" value="C:membrane"/>
    <property type="evidence" value="ECO:0007669"/>
    <property type="project" value="UniProtKB-SubCell"/>
</dbReference>
<proteinExistence type="inferred from homology"/>
<dbReference type="GO" id="GO:0005794">
    <property type="term" value="C:Golgi apparatus"/>
    <property type="evidence" value="ECO:0007669"/>
    <property type="project" value="TreeGrafter"/>
</dbReference>
<evidence type="ECO:0000256" key="1">
    <source>
        <dbReference type="ARBA" id="ARBA00004606"/>
    </source>
</evidence>
<dbReference type="PANTHER" id="PTHR31121">
    <property type="entry name" value="ALPHA-1,2 MANNOSYLTRANSFERASE KTR1"/>
    <property type="match status" value="1"/>
</dbReference>
<feature type="active site" description="Nucleophile" evidence="6">
    <location>
        <position position="307"/>
    </location>
</feature>
<dbReference type="GO" id="GO:0000032">
    <property type="term" value="P:cell wall mannoprotein biosynthetic process"/>
    <property type="evidence" value="ECO:0007669"/>
    <property type="project" value="TreeGrafter"/>
</dbReference>
<dbReference type="EMBL" id="JAEUBF010000694">
    <property type="protein sequence ID" value="KAH3675867.1"/>
    <property type="molecule type" value="Genomic_DNA"/>
</dbReference>
<feature type="chain" id="PRO_5040402907" description="Mannosyltransferase" evidence="7">
    <location>
        <begin position="24"/>
        <end position="420"/>
    </location>
</feature>
<protein>
    <recommendedName>
        <fullName evidence="10">Mannosyltransferase</fullName>
    </recommendedName>
</protein>
<evidence type="ECO:0000256" key="7">
    <source>
        <dbReference type="SAM" id="SignalP"/>
    </source>
</evidence>
<keyword evidence="5" id="KW-0812">Transmembrane</keyword>
<evidence type="ECO:0000256" key="4">
    <source>
        <dbReference type="ARBA" id="ARBA00022679"/>
    </source>
</evidence>
<reference evidence="8" key="2">
    <citation type="submission" date="2021-01" db="EMBL/GenBank/DDBJ databases">
        <authorList>
            <person name="Schikora-Tamarit M.A."/>
        </authorList>
    </citation>
    <scope>NUCLEOTIDE SEQUENCE</scope>
    <source>
        <strain evidence="8">CBS6341</strain>
    </source>
</reference>
<dbReference type="InterPro" id="IPR002685">
    <property type="entry name" value="Glyco_trans_15"/>
</dbReference>
<keyword evidence="9" id="KW-1185">Reference proteome</keyword>
<keyword evidence="7" id="KW-0732">Signal</keyword>
<dbReference type="Gene3D" id="3.90.550.10">
    <property type="entry name" value="Spore Coat Polysaccharide Biosynthesis Protein SpsA, Chain A"/>
    <property type="match status" value="1"/>
</dbReference>
<evidence type="ECO:0000256" key="3">
    <source>
        <dbReference type="ARBA" id="ARBA00022676"/>
    </source>
</evidence>
<evidence type="ECO:0000256" key="2">
    <source>
        <dbReference type="ARBA" id="ARBA00007677"/>
    </source>
</evidence>
<dbReference type="GO" id="GO:0006493">
    <property type="term" value="P:protein O-linked glycosylation"/>
    <property type="evidence" value="ECO:0007669"/>
    <property type="project" value="TreeGrafter"/>
</dbReference>
<dbReference type="OrthoDB" id="439943at2759"/>
<comment type="similarity">
    <text evidence="2">Belongs to the glycosyltransferase 15 family.</text>
</comment>